<organism evidence="1">
    <name type="scientific">hydrothermal vent metagenome</name>
    <dbReference type="NCBI Taxonomy" id="652676"/>
    <lineage>
        <taxon>unclassified sequences</taxon>
        <taxon>metagenomes</taxon>
        <taxon>ecological metagenomes</taxon>
    </lineage>
</organism>
<dbReference type="Gene3D" id="2.30.110.50">
    <property type="match status" value="1"/>
</dbReference>
<protein>
    <submittedName>
        <fullName evidence="1">Uncharacterized protein</fullName>
    </submittedName>
</protein>
<feature type="non-terminal residue" evidence="1">
    <location>
        <position position="92"/>
    </location>
</feature>
<dbReference type="SUPFAM" id="SSF69279">
    <property type="entry name" value="Phage tail proteins"/>
    <property type="match status" value="1"/>
</dbReference>
<evidence type="ECO:0000313" key="1">
    <source>
        <dbReference type="EMBL" id="VAW76902.1"/>
    </source>
</evidence>
<gene>
    <name evidence="1" type="ORF">MNBD_GAMMA12-3576</name>
</gene>
<sequence>MESISHPFIFDVEFLAPFLFEITDYPGKQATIEFSTPDGFTRRLSGLISTIEDTDTRNNKTRMKGIHVQVIPRMNLLKHHRDQRIFLGRTAE</sequence>
<dbReference type="AlphaFoldDB" id="A0A3B0YNU2"/>
<proteinExistence type="predicted"/>
<dbReference type="Pfam" id="PF05954">
    <property type="entry name" value="Phage_GPD"/>
    <property type="match status" value="1"/>
</dbReference>
<reference evidence="1" key="1">
    <citation type="submission" date="2018-06" db="EMBL/GenBank/DDBJ databases">
        <authorList>
            <person name="Zhirakovskaya E."/>
        </authorList>
    </citation>
    <scope>NUCLEOTIDE SEQUENCE</scope>
</reference>
<dbReference type="EMBL" id="UOFL01000115">
    <property type="protein sequence ID" value="VAW76902.1"/>
    <property type="molecule type" value="Genomic_DNA"/>
</dbReference>
<accession>A0A3B0YNU2</accession>
<name>A0A3B0YNU2_9ZZZZ</name>